<protein>
    <submittedName>
        <fullName evidence="2">Uncharacterized protein</fullName>
    </submittedName>
</protein>
<dbReference type="AlphaFoldDB" id="A0A7J6N813"/>
<keyword evidence="1" id="KW-0732">Signal</keyword>
<organism evidence="2 3">
    <name type="scientific">Perkinsus olseni</name>
    <name type="common">Perkinsus atlanticus</name>
    <dbReference type="NCBI Taxonomy" id="32597"/>
    <lineage>
        <taxon>Eukaryota</taxon>
        <taxon>Sar</taxon>
        <taxon>Alveolata</taxon>
        <taxon>Perkinsozoa</taxon>
        <taxon>Perkinsea</taxon>
        <taxon>Perkinsida</taxon>
        <taxon>Perkinsidae</taxon>
        <taxon>Perkinsus</taxon>
    </lineage>
</organism>
<feature type="signal peptide" evidence="1">
    <location>
        <begin position="1"/>
        <end position="19"/>
    </location>
</feature>
<evidence type="ECO:0000313" key="2">
    <source>
        <dbReference type="EMBL" id="KAF4679630.1"/>
    </source>
</evidence>
<evidence type="ECO:0000256" key="1">
    <source>
        <dbReference type="SAM" id="SignalP"/>
    </source>
</evidence>
<name>A0A7J6N813_PEROL</name>
<feature type="chain" id="PRO_5029536753" evidence="1">
    <location>
        <begin position="20"/>
        <end position="239"/>
    </location>
</feature>
<comment type="caution">
    <text evidence="2">The sequence shown here is derived from an EMBL/GenBank/DDBJ whole genome shotgun (WGS) entry which is preliminary data.</text>
</comment>
<accession>A0A7J6N813</accession>
<reference evidence="2 3" key="1">
    <citation type="submission" date="2020-04" db="EMBL/GenBank/DDBJ databases">
        <title>Perkinsus olseni comparative genomics.</title>
        <authorList>
            <person name="Bogema D.R."/>
        </authorList>
    </citation>
    <scope>NUCLEOTIDE SEQUENCE [LARGE SCALE GENOMIC DNA]</scope>
    <source>
        <strain evidence="2">ATCC PRA-205</strain>
    </source>
</reference>
<gene>
    <name evidence="2" type="ORF">FOZ62_024691</name>
</gene>
<dbReference type="Proteomes" id="UP000574390">
    <property type="component" value="Unassembled WGS sequence"/>
</dbReference>
<evidence type="ECO:0000313" key="3">
    <source>
        <dbReference type="Proteomes" id="UP000574390"/>
    </source>
</evidence>
<proteinExistence type="predicted"/>
<sequence>MAFILWWLVSVLLLITVGAAKFAGKYYVRSGSEFTIYVKEDNSVHVIYRCLTPRVYLAGPYHLLSGSYENEYTIGDSSSPGSNVLDLMSQHCPDVGFVDGDLHKLNFTSDGDALTTSLRNFTTTFSRIDNSNLIPYYSTYFGLDIEWYVLEYDLVRVTVVCGAQEVTGVLLFEPDERRDPFAQFVIGADGIEAYDEFKDGLLTVCGVDLEAYDFMTMTYATPTTSFTELRGQRLTLTAI</sequence>
<dbReference type="EMBL" id="JABANM010037938">
    <property type="protein sequence ID" value="KAF4679630.1"/>
    <property type="molecule type" value="Genomic_DNA"/>
</dbReference>